<gene>
    <name evidence="2" type="ORF">PDIGIT_LOCUS15139</name>
</gene>
<evidence type="ECO:0000313" key="3">
    <source>
        <dbReference type="Proteomes" id="UP001152607"/>
    </source>
</evidence>
<protein>
    <submittedName>
        <fullName evidence="2">Uncharacterized protein</fullName>
    </submittedName>
</protein>
<name>A0A9W4UUY4_9PLEO</name>
<dbReference type="OrthoDB" id="10000387at2759"/>
<dbReference type="EMBL" id="CAOQHR010000012">
    <property type="protein sequence ID" value="CAI6341939.1"/>
    <property type="molecule type" value="Genomic_DNA"/>
</dbReference>
<evidence type="ECO:0000313" key="2">
    <source>
        <dbReference type="EMBL" id="CAI6341939.1"/>
    </source>
</evidence>
<evidence type="ECO:0000256" key="1">
    <source>
        <dbReference type="SAM" id="MobiDB-lite"/>
    </source>
</evidence>
<comment type="caution">
    <text evidence="2">The sequence shown here is derived from an EMBL/GenBank/DDBJ whole genome shotgun (WGS) entry which is preliminary data.</text>
</comment>
<reference evidence="2" key="1">
    <citation type="submission" date="2023-01" db="EMBL/GenBank/DDBJ databases">
        <authorList>
            <person name="Van Ghelder C."/>
            <person name="Rancurel C."/>
        </authorList>
    </citation>
    <scope>NUCLEOTIDE SEQUENCE</scope>
    <source>
        <strain evidence="2">CNCM I-4278</strain>
    </source>
</reference>
<sequence>MEKVGKTYFDPLARSKSQIVALLETLPVGSAHPFSPENILLCRTKNGIEEIDISSYEEDNFLNQVDLGEMAQVLLQRMSGFKYELGVFDEFRVAQVPNPTFRVPIVSDQIAILAVSLRKPTYYDLCFADSSYNASCWNSMSTLRGIRHSGDHTHGEDFLAYITLDKTKLTNKEICVFISGYRNTQITEFNGTHPAVLVADHVDKVLYTIPVPLDRATVNDSTICCPMVFKRDEDSLICSMLPTATTDRNKMCNGSTFESEAITQAINRADFDIPAPSQDTDAGVTTDGSSTSKDVQDSKQVDLFSAGENAVLISSTGELPSFVDVEAHMTNLIHFDTGIEFDSTTTTKTPKTESTKTVLPCIFGSRMEGPLLLALGRMPANVPFATEQEFLNYYQNLKNVVVVVDERMTDNARNLASRYRINALFIVQLLESQEESTDEILQRLNTANINAVTALAGPQSLVLVQIRDKFYFYRGIANREHLNTSKLAFGSDVTSAINSAGMSSIIDPRAQRIVNLDNEIPIIIPSSGKLIQQGDIKQLFEDLSLEQIRALEEDVCAIVPQLQSSLGEKELIKLSESLVSILSSKLSNAVAPLRNAYVKLITEEGFGGSAGAKLQSQKGRMLGELRKSTKELQKALKPVISSFENMISAQTSSKRTHDLQRLARKAAINSNVEATKSMTFDTVAGFLEDYAGDMGVLLLNIEESAYLKVLRDLNNIATIDARDSCNLDRRLIHLEGLDAGIVLPQSQNHHHGPLSSQKGSDQPILAMPNLNQHSVSMLALVCWDEFVNLESPYTVRWVEKCNEKHIAALRILMRDTLSSATACREYNFSPGMPEIGNLLSRLLMAAMFKLAGLRTSAPTLVEKAEDTVTRLMRGLFGNLLTTAGSGVKPMSMVWQLFGLYPQIDLPDDAAEWVWYETVVSLYPYTGWPLQQFNKNLEKLLDKAILRVITKNERKDKIKDDRMSKMIECCRLRNIQLDRSRSIITVIKRMLTDGYGHADAASIASRLLAEIPHQLERQSQSYTRMIKYLKHLAALGSRIGTEDLIFASVYNKRSAAYSELKTKISEAAASENWPEMKQACQQLMKQHDSVASLWKVNPRSLRFQNIEVIRTYSETEMIEDNLKNTKAFQKVIHDAEKTRVPWQVGKKGQFGNEIEPLDEAFVQEMLTGERPATPPGSKSAATQELWESKEVVNRTLSEQFSDFDSTIQKSFITQMQKKNMSAEDVCNIIKIPVSTMRAFVKSLNADFVWGELAGNFKAVVLALLKNRSNRESGGATRILLGITNKKNEKKAIKG</sequence>
<accession>A0A9W4UUY4</accession>
<organism evidence="2 3">
    <name type="scientific">Periconia digitata</name>
    <dbReference type="NCBI Taxonomy" id="1303443"/>
    <lineage>
        <taxon>Eukaryota</taxon>
        <taxon>Fungi</taxon>
        <taxon>Dikarya</taxon>
        <taxon>Ascomycota</taxon>
        <taxon>Pezizomycotina</taxon>
        <taxon>Dothideomycetes</taxon>
        <taxon>Pleosporomycetidae</taxon>
        <taxon>Pleosporales</taxon>
        <taxon>Massarineae</taxon>
        <taxon>Periconiaceae</taxon>
        <taxon>Periconia</taxon>
    </lineage>
</organism>
<proteinExistence type="predicted"/>
<keyword evidence="3" id="KW-1185">Reference proteome</keyword>
<feature type="region of interest" description="Disordered" evidence="1">
    <location>
        <begin position="272"/>
        <end position="296"/>
    </location>
</feature>
<dbReference type="Proteomes" id="UP001152607">
    <property type="component" value="Unassembled WGS sequence"/>
</dbReference>